<accession>A0A0E9RYS8</accession>
<reference evidence="2" key="1">
    <citation type="submission" date="2014-11" db="EMBL/GenBank/DDBJ databases">
        <authorList>
            <person name="Amaro Gonzalez C."/>
        </authorList>
    </citation>
    <scope>NUCLEOTIDE SEQUENCE</scope>
</reference>
<evidence type="ECO:0000256" key="1">
    <source>
        <dbReference type="SAM" id="MobiDB-lite"/>
    </source>
</evidence>
<reference evidence="2" key="2">
    <citation type="journal article" date="2015" name="Fish Shellfish Immunol.">
        <title>Early steps in the European eel (Anguilla anguilla)-Vibrio vulnificus interaction in the gills: Role of the RtxA13 toxin.</title>
        <authorList>
            <person name="Callol A."/>
            <person name="Pajuelo D."/>
            <person name="Ebbesson L."/>
            <person name="Teles M."/>
            <person name="MacKenzie S."/>
            <person name="Amaro C."/>
        </authorList>
    </citation>
    <scope>NUCLEOTIDE SEQUENCE</scope>
</reference>
<organism evidence="2">
    <name type="scientific">Anguilla anguilla</name>
    <name type="common">European freshwater eel</name>
    <name type="synonym">Muraena anguilla</name>
    <dbReference type="NCBI Taxonomy" id="7936"/>
    <lineage>
        <taxon>Eukaryota</taxon>
        <taxon>Metazoa</taxon>
        <taxon>Chordata</taxon>
        <taxon>Craniata</taxon>
        <taxon>Vertebrata</taxon>
        <taxon>Euteleostomi</taxon>
        <taxon>Actinopterygii</taxon>
        <taxon>Neopterygii</taxon>
        <taxon>Teleostei</taxon>
        <taxon>Anguilliformes</taxon>
        <taxon>Anguillidae</taxon>
        <taxon>Anguilla</taxon>
    </lineage>
</organism>
<feature type="region of interest" description="Disordered" evidence="1">
    <location>
        <begin position="1"/>
        <end position="28"/>
    </location>
</feature>
<name>A0A0E9RYS8_ANGAN</name>
<proteinExistence type="predicted"/>
<dbReference type="AlphaFoldDB" id="A0A0E9RYS8"/>
<protein>
    <submittedName>
        <fullName evidence="2">Uncharacterized protein</fullName>
    </submittedName>
</protein>
<sequence length="63" mass="7404">MCVSTRGGSGKRKKRKKDVQEIQKKRTNKGHMMTRLSYYQPSLYLNTLLKYNILMDQTLVPNL</sequence>
<dbReference type="EMBL" id="GBXM01075164">
    <property type="protein sequence ID" value="JAH33413.1"/>
    <property type="molecule type" value="Transcribed_RNA"/>
</dbReference>
<evidence type="ECO:0000313" key="2">
    <source>
        <dbReference type="EMBL" id="JAH33413.1"/>
    </source>
</evidence>